<dbReference type="AlphaFoldDB" id="A0A8J3UQ94"/>
<name>A0A8J3UQ94_9ACTN</name>
<dbReference type="InterPro" id="IPR013517">
    <property type="entry name" value="FG-GAP"/>
</dbReference>
<evidence type="ECO:0000256" key="1">
    <source>
        <dbReference type="ARBA" id="ARBA00022729"/>
    </source>
</evidence>
<dbReference type="Proteomes" id="UP000644610">
    <property type="component" value="Unassembled WGS sequence"/>
</dbReference>
<sequence>MAGGLTAALVGAIGLAAVVDPVPALASTLGGKTDLIARNSTTKDLYLYRGNGAGGFTAGTGTVVGNNWGAFDVIFSPGDFDGDGRVAVLARNATNKDLYLYSGGFRVLYEFPRQIQTGLFAQADVHQHKIRLELHHHAESIRAPRRHAGDRDPLLLENLPRDVQEVIVVVDDQAGQVHVSSIATPGGR</sequence>
<keyword evidence="1 2" id="KW-0732">Signal</keyword>
<evidence type="ECO:0000313" key="4">
    <source>
        <dbReference type="Proteomes" id="UP000644610"/>
    </source>
</evidence>
<accession>A0A8J3UQ94</accession>
<dbReference type="EMBL" id="BOOQ01000040">
    <property type="protein sequence ID" value="GII49277.1"/>
    <property type="molecule type" value="Genomic_DNA"/>
</dbReference>
<dbReference type="Pfam" id="PF13517">
    <property type="entry name" value="FG-GAP_3"/>
    <property type="match status" value="1"/>
</dbReference>
<dbReference type="Gene3D" id="2.115.10.10">
    <property type="entry name" value="Tachylectin 2"/>
    <property type="match status" value="1"/>
</dbReference>
<gene>
    <name evidence="3" type="ORF">Psi02_57010</name>
</gene>
<dbReference type="InterPro" id="IPR028994">
    <property type="entry name" value="Integrin_alpha_N"/>
</dbReference>
<comment type="caution">
    <text evidence="3">The sequence shown here is derived from an EMBL/GenBank/DDBJ whole genome shotgun (WGS) entry which is preliminary data.</text>
</comment>
<evidence type="ECO:0008006" key="5">
    <source>
        <dbReference type="Google" id="ProtNLM"/>
    </source>
</evidence>
<dbReference type="SUPFAM" id="SSF69318">
    <property type="entry name" value="Integrin alpha N-terminal domain"/>
    <property type="match status" value="1"/>
</dbReference>
<protein>
    <recommendedName>
        <fullName evidence="5">VCBS repeat-containing protein</fullName>
    </recommendedName>
</protein>
<reference evidence="3" key="1">
    <citation type="submission" date="2021-01" db="EMBL/GenBank/DDBJ databases">
        <title>Whole genome shotgun sequence of Planotetraspora silvatica NBRC 100141.</title>
        <authorList>
            <person name="Komaki H."/>
            <person name="Tamura T."/>
        </authorList>
    </citation>
    <scope>NUCLEOTIDE SEQUENCE</scope>
    <source>
        <strain evidence="3">NBRC 100141</strain>
    </source>
</reference>
<keyword evidence="4" id="KW-1185">Reference proteome</keyword>
<proteinExistence type="predicted"/>
<evidence type="ECO:0000256" key="2">
    <source>
        <dbReference type="SAM" id="SignalP"/>
    </source>
</evidence>
<organism evidence="3 4">
    <name type="scientific">Planotetraspora silvatica</name>
    <dbReference type="NCBI Taxonomy" id="234614"/>
    <lineage>
        <taxon>Bacteria</taxon>
        <taxon>Bacillati</taxon>
        <taxon>Actinomycetota</taxon>
        <taxon>Actinomycetes</taxon>
        <taxon>Streptosporangiales</taxon>
        <taxon>Streptosporangiaceae</taxon>
        <taxon>Planotetraspora</taxon>
    </lineage>
</organism>
<evidence type="ECO:0000313" key="3">
    <source>
        <dbReference type="EMBL" id="GII49277.1"/>
    </source>
</evidence>
<feature type="chain" id="PRO_5035203170" description="VCBS repeat-containing protein" evidence="2">
    <location>
        <begin position="27"/>
        <end position="188"/>
    </location>
</feature>
<feature type="signal peptide" evidence="2">
    <location>
        <begin position="1"/>
        <end position="26"/>
    </location>
</feature>